<dbReference type="Proteomes" id="UP000240971">
    <property type="component" value="Unassembled WGS sequence"/>
</dbReference>
<protein>
    <recommendedName>
        <fullName evidence="3">PEGA domain-containing protein</fullName>
    </recommendedName>
</protein>
<evidence type="ECO:0000313" key="1">
    <source>
        <dbReference type="EMBL" id="PSL47558.1"/>
    </source>
</evidence>
<dbReference type="OrthoDB" id="1121354at2"/>
<evidence type="ECO:0000313" key="2">
    <source>
        <dbReference type="Proteomes" id="UP000240971"/>
    </source>
</evidence>
<keyword evidence="2" id="KW-1185">Reference proteome</keyword>
<sequence>MSKQINALIFLCVACFTFFYPHGTFAKVRSKKIAINTENDAGIFVNGKLVNHTSMEIKVPAYAQVNIRVEKAGFITQERNYINDGTHALPATDYIKLEKEDACENFIA</sequence>
<dbReference type="EMBL" id="PYAW01000002">
    <property type="protein sequence ID" value="PSL47558.1"/>
    <property type="molecule type" value="Genomic_DNA"/>
</dbReference>
<comment type="caution">
    <text evidence="1">The sequence shown here is derived from an EMBL/GenBank/DDBJ whole genome shotgun (WGS) entry which is preliminary data.</text>
</comment>
<gene>
    <name evidence="1" type="ORF">CLV51_102415</name>
</gene>
<organism evidence="1 2">
    <name type="scientific">Chitinophaga niastensis</name>
    <dbReference type="NCBI Taxonomy" id="536980"/>
    <lineage>
        <taxon>Bacteria</taxon>
        <taxon>Pseudomonadati</taxon>
        <taxon>Bacteroidota</taxon>
        <taxon>Chitinophagia</taxon>
        <taxon>Chitinophagales</taxon>
        <taxon>Chitinophagaceae</taxon>
        <taxon>Chitinophaga</taxon>
    </lineage>
</organism>
<name>A0A2P8HMV3_CHINA</name>
<dbReference type="RefSeq" id="WP_106527999.1">
    <property type="nucleotide sequence ID" value="NZ_PYAW01000002.1"/>
</dbReference>
<dbReference type="AlphaFoldDB" id="A0A2P8HMV3"/>
<accession>A0A2P8HMV3</accession>
<proteinExistence type="predicted"/>
<evidence type="ECO:0008006" key="3">
    <source>
        <dbReference type="Google" id="ProtNLM"/>
    </source>
</evidence>
<reference evidence="1 2" key="1">
    <citation type="submission" date="2018-03" db="EMBL/GenBank/DDBJ databases">
        <title>Genomic Encyclopedia of Archaeal and Bacterial Type Strains, Phase II (KMG-II): from individual species to whole genera.</title>
        <authorList>
            <person name="Goeker M."/>
        </authorList>
    </citation>
    <scope>NUCLEOTIDE SEQUENCE [LARGE SCALE GENOMIC DNA]</scope>
    <source>
        <strain evidence="1 2">DSM 24859</strain>
    </source>
</reference>